<name>A0A1X7SZX1_AMPQE</name>
<evidence type="ECO:0008006" key="2">
    <source>
        <dbReference type="Google" id="ProtNLM"/>
    </source>
</evidence>
<proteinExistence type="predicted"/>
<dbReference type="AlphaFoldDB" id="A0A1X7SZX1"/>
<dbReference type="InParanoid" id="A0A1X7SZX1"/>
<evidence type="ECO:0000313" key="1">
    <source>
        <dbReference type="EnsemblMetazoa" id="Aqu2.1.07492_001"/>
    </source>
</evidence>
<sequence>MLPRPSTNRDWVQKAVAIISKLSGITVVQRVDAVKQVSCREIAPHIRDEIVRNGACFYRTISKAITGTEDNHFAVRMSLINFMLDPANVLAFSGLVPAGIYYNIDELKAVSSHINRHKLYVGTSWSTEYEEFAAATMFQVKIMVFSEYSITLIIWTPLSIRWSGWVWISEKSG</sequence>
<protein>
    <recommendedName>
        <fullName evidence="2">OTU domain-containing protein</fullName>
    </recommendedName>
</protein>
<dbReference type="Gene3D" id="3.90.70.80">
    <property type="match status" value="1"/>
</dbReference>
<dbReference type="EnsemblMetazoa" id="Aqu2.1.07492_001">
    <property type="protein sequence ID" value="Aqu2.1.07492_001"/>
    <property type="gene ID" value="Aqu2.1.07492"/>
</dbReference>
<reference evidence="1" key="1">
    <citation type="submission" date="2017-05" db="UniProtKB">
        <authorList>
            <consortium name="EnsemblMetazoa"/>
        </authorList>
    </citation>
    <scope>IDENTIFICATION</scope>
</reference>
<organism evidence="1">
    <name type="scientific">Amphimedon queenslandica</name>
    <name type="common">Sponge</name>
    <dbReference type="NCBI Taxonomy" id="400682"/>
    <lineage>
        <taxon>Eukaryota</taxon>
        <taxon>Metazoa</taxon>
        <taxon>Porifera</taxon>
        <taxon>Demospongiae</taxon>
        <taxon>Heteroscleromorpha</taxon>
        <taxon>Haplosclerida</taxon>
        <taxon>Niphatidae</taxon>
        <taxon>Amphimedon</taxon>
    </lineage>
</organism>
<accession>A0A1X7SZX1</accession>